<evidence type="ECO:0000313" key="1">
    <source>
        <dbReference type="EMBL" id="KJZ68236.1"/>
    </source>
</evidence>
<accession>A0A0F7ZEZ2</accession>
<dbReference type="Proteomes" id="UP000054481">
    <property type="component" value="Unassembled WGS sequence"/>
</dbReference>
<sequence length="479" mass="54040">MYDTYKIQAAFVRNEYYRIYKQSFGHPFWQLIKQSVESNQPIATIVETYYAFPTTTEMKDAQNSVELHTIVVPNKKSLTAWKIYRCIGQTFTCTQKETKKHPRARKICQDVNLPVPKATFTVYQGKDAKDRWARVPQNYNIQKDLFFNANHPDSIVLNDFIRTAIYRELGTMMGIEAHDFAAPDLWADKALAKVPDGPDPQNASMTIAAAVNHIFLNIGGRKFYTYPKTGHFFWILQKNINGHSAPIDSIHGLATQFREDSLGNPHPRIPSYLGWRSKLKIYSIIPPKLDQEPTWEDLYAGARRLGDRSEKESICRLKWREPDKMVVKYGLEGEKDARERWGRAKQFSTTLNNAEIQYPFAGIDRSSSACRNSNSAFASVAVLLGIPFEKPEDLGIEGYHAPGIENLMLPKEDLQKLAGFRTTPDKNQTETMCVSHLCGPATGPATGPVSMPYPTAGGCHYGTSAARSRLGSSFLGQDR</sequence>
<dbReference type="EMBL" id="KQ030968">
    <property type="protein sequence ID" value="KJZ68236.1"/>
    <property type="molecule type" value="Genomic_DNA"/>
</dbReference>
<proteinExistence type="predicted"/>
<name>A0A0F7ZEZ2_9HYPO</name>
<evidence type="ECO:0000313" key="2">
    <source>
        <dbReference type="Proteomes" id="UP000054481"/>
    </source>
</evidence>
<protein>
    <submittedName>
        <fullName evidence="1">Uncharacterized protein</fullName>
    </submittedName>
</protein>
<reference evidence="1 2" key="1">
    <citation type="journal article" date="2014" name="Genome Biol. Evol.">
        <title>Comparative genomics and transcriptomics analyses reveal divergent lifestyle features of nematode endoparasitic fungus Hirsutella minnesotensis.</title>
        <authorList>
            <person name="Lai Y."/>
            <person name="Liu K."/>
            <person name="Zhang X."/>
            <person name="Zhang X."/>
            <person name="Li K."/>
            <person name="Wang N."/>
            <person name="Shu C."/>
            <person name="Wu Y."/>
            <person name="Wang C."/>
            <person name="Bushley K.E."/>
            <person name="Xiang M."/>
            <person name="Liu X."/>
        </authorList>
    </citation>
    <scope>NUCLEOTIDE SEQUENCE [LARGE SCALE GENOMIC DNA]</scope>
    <source>
        <strain evidence="1 2">3608</strain>
    </source>
</reference>
<keyword evidence="2" id="KW-1185">Reference proteome</keyword>
<organism evidence="1 2">
    <name type="scientific">Hirsutella minnesotensis 3608</name>
    <dbReference type="NCBI Taxonomy" id="1043627"/>
    <lineage>
        <taxon>Eukaryota</taxon>
        <taxon>Fungi</taxon>
        <taxon>Dikarya</taxon>
        <taxon>Ascomycota</taxon>
        <taxon>Pezizomycotina</taxon>
        <taxon>Sordariomycetes</taxon>
        <taxon>Hypocreomycetidae</taxon>
        <taxon>Hypocreales</taxon>
        <taxon>Ophiocordycipitaceae</taxon>
        <taxon>Hirsutella</taxon>
    </lineage>
</organism>
<gene>
    <name evidence="1" type="ORF">HIM_12370</name>
</gene>
<dbReference type="AlphaFoldDB" id="A0A0F7ZEZ2"/>